<dbReference type="OrthoDB" id="9795402at2"/>
<protein>
    <submittedName>
        <fullName evidence="2">DUF45 domain-containing protein</fullName>
    </submittedName>
</protein>
<organism evidence="2 3">
    <name type="scientific">Aurantiacibacter spongiae</name>
    <dbReference type="NCBI Taxonomy" id="2488860"/>
    <lineage>
        <taxon>Bacteria</taxon>
        <taxon>Pseudomonadati</taxon>
        <taxon>Pseudomonadota</taxon>
        <taxon>Alphaproteobacteria</taxon>
        <taxon>Sphingomonadales</taxon>
        <taxon>Erythrobacteraceae</taxon>
        <taxon>Aurantiacibacter</taxon>
    </lineage>
</organism>
<dbReference type="RefSeq" id="WP_123879040.1">
    <property type="nucleotide sequence ID" value="NZ_RPFZ01000001.1"/>
</dbReference>
<dbReference type="Proteomes" id="UP000275232">
    <property type="component" value="Unassembled WGS sequence"/>
</dbReference>
<name>A0A3N5D8Q0_9SPHN</name>
<evidence type="ECO:0000313" key="3">
    <source>
        <dbReference type="Proteomes" id="UP000275232"/>
    </source>
</evidence>
<dbReference type="CDD" id="cd07344">
    <property type="entry name" value="M48_yhfN_like"/>
    <property type="match status" value="1"/>
</dbReference>
<sequence length="244" mass="28061">MIDWLRADRNEPSIEIDGRLVPIALRRHTRARRLTMRVASDGSEVRITLPSWGRTLDALTFAKARRDWIARQLRDASPAITVRDGATIPYRGKTFSVCHEPSARRQPVIEGERLMVGGPSEGLEPRIRRWLENEALYLLRDDLAFYCSRAELPMPELRLSRARRRWGSCSGERDDGRCIRINWRLVMAPDSVRRSVVAHEVAHLTHFDHSAAFHARLRDVFDDDLGACDAWLKTKGRSLYGYFA</sequence>
<accession>A0A3N5D8Q0</accession>
<dbReference type="PANTHER" id="PTHR30399:SF1">
    <property type="entry name" value="UTP PYROPHOSPHATASE"/>
    <property type="match status" value="1"/>
</dbReference>
<proteinExistence type="predicted"/>
<feature type="domain" description="YgjP-like metallopeptidase" evidence="1">
    <location>
        <begin position="32"/>
        <end position="234"/>
    </location>
</feature>
<gene>
    <name evidence="2" type="ORF">EG799_04810</name>
</gene>
<reference evidence="2 3" key="1">
    <citation type="submission" date="2018-11" db="EMBL/GenBank/DDBJ databases">
        <title>Erythrobacter spongiae sp. nov., isolated from a marine sponge.</title>
        <authorList>
            <person name="Zhuang L."/>
            <person name="Luo L."/>
        </authorList>
    </citation>
    <scope>NUCLEOTIDE SEQUENCE [LARGE SCALE GENOMIC DNA]</scope>
    <source>
        <strain evidence="2 3">HN-E23</strain>
    </source>
</reference>
<dbReference type="Gene3D" id="3.30.2010.10">
    <property type="entry name" value="Metalloproteases ('zincins'), catalytic domain"/>
    <property type="match status" value="1"/>
</dbReference>
<dbReference type="InterPro" id="IPR002725">
    <property type="entry name" value="YgjP-like_metallopeptidase"/>
</dbReference>
<dbReference type="EMBL" id="RPFZ01000001">
    <property type="protein sequence ID" value="RPF71008.1"/>
    <property type="molecule type" value="Genomic_DNA"/>
</dbReference>
<comment type="caution">
    <text evidence="2">The sequence shown here is derived from an EMBL/GenBank/DDBJ whole genome shotgun (WGS) entry which is preliminary data.</text>
</comment>
<dbReference type="Pfam" id="PF01863">
    <property type="entry name" value="YgjP-like"/>
    <property type="match status" value="1"/>
</dbReference>
<evidence type="ECO:0000313" key="2">
    <source>
        <dbReference type="EMBL" id="RPF71008.1"/>
    </source>
</evidence>
<dbReference type="AlphaFoldDB" id="A0A3N5D8Q0"/>
<evidence type="ECO:0000259" key="1">
    <source>
        <dbReference type="Pfam" id="PF01863"/>
    </source>
</evidence>
<keyword evidence="3" id="KW-1185">Reference proteome</keyword>
<dbReference type="InterPro" id="IPR053136">
    <property type="entry name" value="UTP_pyrophosphatase-like"/>
</dbReference>
<dbReference type="PANTHER" id="PTHR30399">
    <property type="entry name" value="UNCHARACTERIZED PROTEIN YGJP"/>
    <property type="match status" value="1"/>
</dbReference>